<feature type="region of interest" description="Disordered" evidence="5">
    <location>
        <begin position="104"/>
        <end position="131"/>
    </location>
</feature>
<protein>
    <recommendedName>
        <fullName evidence="4">Heat shock protein 15</fullName>
    </recommendedName>
</protein>
<dbReference type="Proteomes" id="UP001178148">
    <property type="component" value="Unassembled WGS sequence"/>
</dbReference>
<evidence type="ECO:0000313" key="7">
    <source>
        <dbReference type="EMBL" id="MDP0588788.1"/>
    </source>
</evidence>
<dbReference type="InterPro" id="IPR036986">
    <property type="entry name" value="S4_RNA-bd_sf"/>
</dbReference>
<keyword evidence="8" id="KW-1185">Reference proteome</keyword>
<dbReference type="CDD" id="cd00165">
    <property type="entry name" value="S4"/>
    <property type="match status" value="1"/>
</dbReference>
<feature type="compositionally biased region" description="Basic residues" evidence="5">
    <location>
        <begin position="119"/>
        <end position="131"/>
    </location>
</feature>
<evidence type="ECO:0000256" key="5">
    <source>
        <dbReference type="SAM" id="MobiDB-lite"/>
    </source>
</evidence>
<dbReference type="GO" id="GO:0043023">
    <property type="term" value="F:ribosomal large subunit binding"/>
    <property type="evidence" value="ECO:0007669"/>
    <property type="project" value="InterPro"/>
</dbReference>
<dbReference type="SUPFAM" id="SSF55174">
    <property type="entry name" value="Alpha-L RNA-binding motif"/>
    <property type="match status" value="1"/>
</dbReference>
<sequence>MSANSASNKIRLDKWLWAARFYKTRNIAKDAVDSGKVRLNGHRCKPGKEPKVGDTIRLRMGCDEKTVTVQALSDKRQKADIAQQLYLETEESIVLREKSALERKTMNYATPRPEQKPGKKDRRKLRELKSY</sequence>
<dbReference type="GO" id="GO:0034605">
    <property type="term" value="P:cellular response to heat"/>
    <property type="evidence" value="ECO:0007669"/>
    <property type="project" value="InterPro"/>
</dbReference>
<accession>A0AA90NL87</accession>
<dbReference type="InterPro" id="IPR025708">
    <property type="entry name" value="HSP15"/>
</dbReference>
<gene>
    <name evidence="7" type="ORF">QS748_06160</name>
</gene>
<dbReference type="EMBL" id="JASXSV010000007">
    <property type="protein sequence ID" value="MDP0588788.1"/>
    <property type="molecule type" value="Genomic_DNA"/>
</dbReference>
<dbReference type="InterPro" id="IPR002942">
    <property type="entry name" value="S4_RNA-bd"/>
</dbReference>
<dbReference type="AlphaFoldDB" id="A0AA90NL87"/>
<comment type="caution">
    <text evidence="7">The sequence shown here is derived from an EMBL/GenBank/DDBJ whole genome shotgun (WGS) entry which is preliminary data.</text>
</comment>
<proteinExistence type="inferred from homology"/>
<name>A0AA90NL87_9GAMM</name>
<evidence type="ECO:0000313" key="8">
    <source>
        <dbReference type="Proteomes" id="UP001178148"/>
    </source>
</evidence>
<evidence type="ECO:0000259" key="6">
    <source>
        <dbReference type="SMART" id="SM00363"/>
    </source>
</evidence>
<dbReference type="Gene3D" id="3.10.290.10">
    <property type="entry name" value="RNA-binding S4 domain"/>
    <property type="match status" value="1"/>
</dbReference>
<evidence type="ECO:0000256" key="1">
    <source>
        <dbReference type="ARBA" id="ARBA00008396"/>
    </source>
</evidence>
<dbReference type="GO" id="GO:0003677">
    <property type="term" value="F:DNA binding"/>
    <property type="evidence" value="ECO:0007669"/>
    <property type="project" value="UniProtKB-KW"/>
</dbReference>
<dbReference type="GO" id="GO:0003727">
    <property type="term" value="F:single-stranded RNA binding"/>
    <property type="evidence" value="ECO:0007669"/>
    <property type="project" value="InterPro"/>
</dbReference>
<reference evidence="7 8" key="1">
    <citation type="journal article" date="2023" name="bioRxiv">
        <title>An intranuclear bacterial parasite of deep-sea mussels expresses apoptosis inhibitors acquired from its host.</title>
        <authorList>
            <person name="Gonzalez Porras M.A."/>
            <person name="Assie A."/>
            <person name="Tietjen M."/>
            <person name="Violette M."/>
            <person name="Kleiner M."/>
            <person name="Gruber-Vodicka H."/>
            <person name="Dubilier N."/>
            <person name="Leisch N."/>
        </authorList>
    </citation>
    <scope>NUCLEOTIDE SEQUENCE [LARGE SCALE GENOMIC DNA]</scope>
    <source>
        <strain evidence="7">IAP13</strain>
    </source>
</reference>
<comment type="similarity">
    <text evidence="1 4">Belongs to the HSP15 family.</text>
</comment>
<evidence type="ECO:0000256" key="2">
    <source>
        <dbReference type="ARBA" id="ARBA00022884"/>
    </source>
</evidence>
<dbReference type="PROSITE" id="PS50889">
    <property type="entry name" value="S4"/>
    <property type="match status" value="1"/>
</dbReference>
<keyword evidence="2 4" id="KW-0694">RNA-binding</keyword>
<evidence type="ECO:0000256" key="3">
    <source>
        <dbReference type="ARBA" id="ARBA00023125"/>
    </source>
</evidence>
<feature type="domain" description="RNA-binding S4" evidence="6">
    <location>
        <begin position="10"/>
        <end position="73"/>
    </location>
</feature>
<dbReference type="SMART" id="SM00363">
    <property type="entry name" value="S4"/>
    <property type="match status" value="1"/>
</dbReference>
<evidence type="ECO:0000256" key="4">
    <source>
        <dbReference type="PIRNR" id="PIRNR016821"/>
    </source>
</evidence>
<dbReference type="Pfam" id="PF01479">
    <property type="entry name" value="S4"/>
    <property type="match status" value="1"/>
</dbReference>
<keyword evidence="3 4" id="KW-0238">DNA-binding</keyword>
<organism evidence="7 8">
    <name type="scientific">Candidatus Endonucleibacter bathymodioli</name>
    <dbReference type="NCBI Taxonomy" id="539814"/>
    <lineage>
        <taxon>Bacteria</taxon>
        <taxon>Pseudomonadati</taxon>
        <taxon>Pseudomonadota</taxon>
        <taxon>Gammaproteobacteria</taxon>
        <taxon>Oceanospirillales</taxon>
        <taxon>Endozoicomonadaceae</taxon>
        <taxon>Candidatus Endonucleibacter</taxon>
    </lineage>
</organism>
<dbReference type="PIRSF" id="PIRSF016821">
    <property type="entry name" value="HSP15"/>
    <property type="match status" value="1"/>
</dbReference>